<gene>
    <name evidence="1" type="ORF">A2024_11780</name>
</gene>
<accession>A0A1F5REI3</accession>
<dbReference type="EMBL" id="MFFM01000028">
    <property type="protein sequence ID" value="OGF12900.1"/>
    <property type="molecule type" value="Genomic_DNA"/>
</dbReference>
<dbReference type="AlphaFoldDB" id="A0A1F5REI3"/>
<evidence type="ECO:0000313" key="1">
    <source>
        <dbReference type="EMBL" id="OGF12900.1"/>
    </source>
</evidence>
<comment type="caution">
    <text evidence="1">The sequence shown here is derived from an EMBL/GenBank/DDBJ whole genome shotgun (WGS) entry which is preliminary data.</text>
</comment>
<protein>
    <submittedName>
        <fullName evidence="1">Uncharacterized protein</fullName>
    </submittedName>
</protein>
<reference evidence="1 2" key="1">
    <citation type="journal article" date="2016" name="Nat. Commun.">
        <title>Thousands of microbial genomes shed light on interconnected biogeochemical processes in an aquifer system.</title>
        <authorList>
            <person name="Anantharaman K."/>
            <person name="Brown C.T."/>
            <person name="Hug L.A."/>
            <person name="Sharon I."/>
            <person name="Castelle C.J."/>
            <person name="Probst A.J."/>
            <person name="Thomas B.C."/>
            <person name="Singh A."/>
            <person name="Wilkins M.J."/>
            <person name="Karaoz U."/>
            <person name="Brodie E.L."/>
            <person name="Williams K.H."/>
            <person name="Hubbard S.S."/>
            <person name="Banfield J.F."/>
        </authorList>
    </citation>
    <scope>NUCLEOTIDE SEQUENCE [LARGE SCALE GENOMIC DNA]</scope>
</reference>
<name>A0A1F5REI3_9BACT</name>
<organism evidence="1 2">
    <name type="scientific">Candidatus Edwardsbacteria bacterium GWF2_54_11</name>
    <dbReference type="NCBI Taxonomy" id="1817851"/>
    <lineage>
        <taxon>Bacteria</taxon>
        <taxon>Candidatus Edwardsiibacteriota</taxon>
    </lineage>
</organism>
<evidence type="ECO:0000313" key="2">
    <source>
        <dbReference type="Proteomes" id="UP000177230"/>
    </source>
</evidence>
<sequence>MILRATRKNTRAKATLISSRLKKNRLSLENLAELPDMKPPALKLMISPNPVSTSTATNR</sequence>
<dbReference type="Proteomes" id="UP000177230">
    <property type="component" value="Unassembled WGS sequence"/>
</dbReference>
<proteinExistence type="predicted"/>